<dbReference type="Gene3D" id="3.30.40.10">
    <property type="entry name" value="Zinc/RING finger domain, C3HC4 (zinc finger)"/>
    <property type="match status" value="1"/>
</dbReference>
<gene>
    <name evidence="3" type="ORF">AXG93_1200s1110</name>
</gene>
<dbReference type="AlphaFoldDB" id="A0A176WKV0"/>
<dbReference type="EMBL" id="LVLJ01000668">
    <property type="protein sequence ID" value="OAE33251.1"/>
    <property type="molecule type" value="Genomic_DNA"/>
</dbReference>
<evidence type="ECO:0000259" key="2">
    <source>
        <dbReference type="PROSITE" id="PS50089"/>
    </source>
</evidence>
<dbReference type="InterPro" id="IPR013083">
    <property type="entry name" value="Znf_RING/FYVE/PHD"/>
</dbReference>
<feature type="domain" description="RING-type" evidence="2">
    <location>
        <begin position="165"/>
        <end position="208"/>
    </location>
</feature>
<dbReference type="PANTHER" id="PTHR47258:SF1">
    <property type="entry name" value="E3 UBIQUITIN-PROTEIN LIGASE XERICO-RELATED"/>
    <property type="match status" value="1"/>
</dbReference>
<dbReference type="SUPFAM" id="SSF57850">
    <property type="entry name" value="RING/U-box"/>
    <property type="match status" value="1"/>
</dbReference>
<dbReference type="InterPro" id="IPR001841">
    <property type="entry name" value="Znf_RING"/>
</dbReference>
<dbReference type="GO" id="GO:0008270">
    <property type="term" value="F:zinc ion binding"/>
    <property type="evidence" value="ECO:0007669"/>
    <property type="project" value="UniProtKB-KW"/>
</dbReference>
<organism evidence="3 4">
    <name type="scientific">Marchantia polymorpha subsp. ruderalis</name>
    <dbReference type="NCBI Taxonomy" id="1480154"/>
    <lineage>
        <taxon>Eukaryota</taxon>
        <taxon>Viridiplantae</taxon>
        <taxon>Streptophyta</taxon>
        <taxon>Embryophyta</taxon>
        <taxon>Marchantiophyta</taxon>
        <taxon>Marchantiopsida</taxon>
        <taxon>Marchantiidae</taxon>
        <taxon>Marchantiales</taxon>
        <taxon>Marchantiaceae</taxon>
        <taxon>Marchantia</taxon>
    </lineage>
</organism>
<evidence type="ECO:0000313" key="4">
    <source>
        <dbReference type="Proteomes" id="UP000077202"/>
    </source>
</evidence>
<evidence type="ECO:0000256" key="1">
    <source>
        <dbReference type="PROSITE-ProRule" id="PRU00175"/>
    </source>
</evidence>
<protein>
    <recommendedName>
        <fullName evidence="2">RING-type domain-containing protein</fullName>
    </recommendedName>
</protein>
<dbReference type="Pfam" id="PF13639">
    <property type="entry name" value="zf-RING_2"/>
    <property type="match status" value="1"/>
</dbReference>
<accession>A0A176WKV0</accession>
<dbReference type="Proteomes" id="UP000077202">
    <property type="component" value="Unassembled WGS sequence"/>
</dbReference>
<keyword evidence="1" id="KW-0479">Metal-binding</keyword>
<keyword evidence="4" id="KW-1185">Reference proteome</keyword>
<proteinExistence type="predicted"/>
<evidence type="ECO:0000313" key="3">
    <source>
        <dbReference type="EMBL" id="OAE33251.1"/>
    </source>
</evidence>
<keyword evidence="1" id="KW-0863">Zinc-finger</keyword>
<name>A0A176WKV0_MARPO</name>
<keyword evidence="1" id="KW-0862">Zinc</keyword>
<dbReference type="CDD" id="cd16461">
    <property type="entry name" value="RING-H2_EL5-like"/>
    <property type="match status" value="1"/>
</dbReference>
<dbReference type="PANTHER" id="PTHR47258">
    <property type="match status" value="1"/>
</dbReference>
<dbReference type="InterPro" id="IPR044249">
    <property type="entry name" value="XERICO-like"/>
</dbReference>
<sequence>MRREYAAPVAYTSRLATKVSEASASSASLPAPQYASAGRTVPPSNLTEPGTGVRIGGDSCGRWSMGFPGVYGVMFPVMVFKAALSLVVLKETACSVFNLLLGRGWQHPVSRVVVGSSDWVHNEDGVSGSGLESRDSLVEDIRSRLPSVQFQEISSRFGDEEEHQCSVCLCDFEPQEEVLQLPQCSHIFHKDCLDRWLGHGQTTCPLCRSTLASEELLEKRRYEMQIDAELASEFALWFSMYHPEGGRGHWWQAYLQGIPDVLSGVH</sequence>
<dbReference type="SMART" id="SM00184">
    <property type="entry name" value="RING"/>
    <property type="match status" value="1"/>
</dbReference>
<comment type="caution">
    <text evidence="3">The sequence shown here is derived from an EMBL/GenBank/DDBJ whole genome shotgun (WGS) entry which is preliminary data.</text>
</comment>
<reference evidence="3" key="1">
    <citation type="submission" date="2016-03" db="EMBL/GenBank/DDBJ databases">
        <title>Mechanisms controlling the formation of the plant cell surface in tip-growing cells are functionally conserved among land plants.</title>
        <authorList>
            <person name="Honkanen S."/>
            <person name="Jones V.A."/>
            <person name="Morieri G."/>
            <person name="Champion C."/>
            <person name="Hetherington A.J."/>
            <person name="Kelly S."/>
            <person name="Saint-Marcoux D."/>
            <person name="Proust H."/>
            <person name="Prescott H."/>
            <person name="Dolan L."/>
        </authorList>
    </citation>
    <scope>NUCLEOTIDE SEQUENCE [LARGE SCALE GENOMIC DNA]</scope>
    <source>
        <tissue evidence="3">Whole gametophyte</tissue>
    </source>
</reference>
<dbReference type="PROSITE" id="PS50089">
    <property type="entry name" value="ZF_RING_2"/>
    <property type="match status" value="1"/>
</dbReference>